<dbReference type="Proteomes" id="UP001233673">
    <property type="component" value="Unassembled WGS sequence"/>
</dbReference>
<proteinExistence type="predicted"/>
<feature type="chain" id="PRO_5046156338" evidence="5">
    <location>
        <begin position="23"/>
        <end position="130"/>
    </location>
</feature>
<feature type="domain" description="Cytochrome c" evidence="6">
    <location>
        <begin position="39"/>
        <end position="130"/>
    </location>
</feature>
<dbReference type="SUPFAM" id="SSF46626">
    <property type="entry name" value="Cytochrome c"/>
    <property type="match status" value="1"/>
</dbReference>
<evidence type="ECO:0000259" key="6">
    <source>
        <dbReference type="PROSITE" id="PS51007"/>
    </source>
</evidence>
<protein>
    <submittedName>
        <fullName evidence="7">C-type cytochrome</fullName>
    </submittedName>
</protein>
<keyword evidence="2 4" id="KW-0479">Metal-binding</keyword>
<sequence length="130" mass="13707">MRRTPGGPLPWLATLAALVAVGACSTPGEQLPPAESQLGDPDRGAALITDYGCGSCHVIPGLEQADGLVGPPLTSFGRRMYIAGNLPNNAENLQYWIREPQDVEPGTAMPDLGVPRVDARDIAAYLLTLE</sequence>
<evidence type="ECO:0000313" key="7">
    <source>
        <dbReference type="EMBL" id="MDP5181814.1"/>
    </source>
</evidence>
<organism evidence="7 8">
    <name type="scientific">Blastococcus carthaginiensis</name>
    <dbReference type="NCBI Taxonomy" id="3050034"/>
    <lineage>
        <taxon>Bacteria</taxon>
        <taxon>Bacillati</taxon>
        <taxon>Actinomycetota</taxon>
        <taxon>Actinomycetes</taxon>
        <taxon>Geodermatophilales</taxon>
        <taxon>Geodermatophilaceae</taxon>
        <taxon>Blastococcus</taxon>
    </lineage>
</organism>
<keyword evidence="1 4" id="KW-0349">Heme</keyword>
<accession>A0ABT9I8C0</accession>
<dbReference type="RefSeq" id="WP_305998520.1">
    <property type="nucleotide sequence ID" value="NZ_JASNFN010000002.1"/>
</dbReference>
<dbReference type="Gene3D" id="1.10.760.10">
    <property type="entry name" value="Cytochrome c-like domain"/>
    <property type="match status" value="1"/>
</dbReference>
<feature type="signal peptide" evidence="5">
    <location>
        <begin position="1"/>
        <end position="22"/>
    </location>
</feature>
<evidence type="ECO:0000256" key="5">
    <source>
        <dbReference type="SAM" id="SignalP"/>
    </source>
</evidence>
<keyword evidence="5" id="KW-0732">Signal</keyword>
<evidence type="ECO:0000256" key="2">
    <source>
        <dbReference type="ARBA" id="ARBA00022723"/>
    </source>
</evidence>
<dbReference type="PROSITE" id="PS51007">
    <property type="entry name" value="CYTC"/>
    <property type="match status" value="1"/>
</dbReference>
<evidence type="ECO:0000256" key="4">
    <source>
        <dbReference type="PROSITE-ProRule" id="PRU00433"/>
    </source>
</evidence>
<keyword evidence="3 4" id="KW-0408">Iron</keyword>
<reference evidence="8" key="1">
    <citation type="submission" date="2023-05" db="EMBL/GenBank/DDBJ databases">
        <title>Draft genome of Pseudofrankia sp. BMG5.37.</title>
        <authorList>
            <person name="Gtari M."/>
            <person name="Ghodhbane F."/>
            <person name="Sbissi I."/>
        </authorList>
    </citation>
    <scope>NUCLEOTIDE SEQUENCE [LARGE SCALE GENOMIC DNA]</scope>
    <source>
        <strain evidence="8">BMG 814</strain>
    </source>
</reference>
<dbReference type="Pfam" id="PF00034">
    <property type="entry name" value="Cytochrom_C"/>
    <property type="match status" value="1"/>
</dbReference>
<evidence type="ECO:0000313" key="8">
    <source>
        <dbReference type="Proteomes" id="UP001233673"/>
    </source>
</evidence>
<gene>
    <name evidence="7" type="ORF">QOZ88_04125</name>
</gene>
<name>A0ABT9I8C0_9ACTN</name>
<evidence type="ECO:0000256" key="1">
    <source>
        <dbReference type="ARBA" id="ARBA00022617"/>
    </source>
</evidence>
<comment type="caution">
    <text evidence="7">The sequence shown here is derived from an EMBL/GenBank/DDBJ whole genome shotgun (WGS) entry which is preliminary data.</text>
</comment>
<dbReference type="EMBL" id="JASNFN010000002">
    <property type="protein sequence ID" value="MDP5181814.1"/>
    <property type="molecule type" value="Genomic_DNA"/>
</dbReference>
<keyword evidence="8" id="KW-1185">Reference proteome</keyword>
<evidence type="ECO:0000256" key="3">
    <source>
        <dbReference type="ARBA" id="ARBA00023004"/>
    </source>
</evidence>
<dbReference type="PROSITE" id="PS51257">
    <property type="entry name" value="PROKAR_LIPOPROTEIN"/>
    <property type="match status" value="1"/>
</dbReference>
<dbReference type="InterPro" id="IPR036909">
    <property type="entry name" value="Cyt_c-like_dom_sf"/>
</dbReference>
<dbReference type="InterPro" id="IPR009056">
    <property type="entry name" value="Cyt_c-like_dom"/>
</dbReference>